<dbReference type="EMBL" id="LKEU01000010">
    <property type="protein sequence ID" value="OFV72336.1"/>
    <property type="molecule type" value="Genomic_DNA"/>
</dbReference>
<keyword evidence="9" id="KW-0227">DNA damage</keyword>
<comment type="caution">
    <text evidence="23">The sequence shown here is derived from an EMBL/GenBank/DDBJ whole genome shotgun (WGS) entry which is preliminary data.</text>
</comment>
<comment type="subunit">
    <text evidence="4">Monomer.</text>
</comment>
<feature type="domain" description="Formamidopyrimidine-DNA glycosylase catalytic" evidence="22">
    <location>
        <begin position="2"/>
        <end position="113"/>
    </location>
</feature>
<dbReference type="PANTHER" id="PTHR22993">
    <property type="entry name" value="FORMAMIDOPYRIMIDINE-DNA GLYCOSYLASE"/>
    <property type="match status" value="1"/>
</dbReference>
<dbReference type="GO" id="GO:0008270">
    <property type="term" value="F:zinc ion binding"/>
    <property type="evidence" value="ECO:0007669"/>
    <property type="project" value="UniProtKB-KW"/>
</dbReference>
<dbReference type="SMART" id="SM01232">
    <property type="entry name" value="H2TH"/>
    <property type="match status" value="1"/>
</dbReference>
<gene>
    <name evidence="23" type="primary">mutM</name>
    <name evidence="23" type="ORF">ACWI_02470</name>
</gene>
<comment type="similarity">
    <text evidence="3">Belongs to the FPG family.</text>
</comment>
<keyword evidence="15 23" id="KW-0456">Lyase</keyword>
<evidence type="ECO:0000256" key="6">
    <source>
        <dbReference type="ARBA" id="ARBA00012720"/>
    </source>
</evidence>
<dbReference type="InterPro" id="IPR010663">
    <property type="entry name" value="Znf_FPG/IleRS"/>
</dbReference>
<organism evidence="23 24">
    <name type="scientific">Acetobacterium wieringae</name>
    <dbReference type="NCBI Taxonomy" id="52694"/>
    <lineage>
        <taxon>Bacteria</taxon>
        <taxon>Bacillati</taxon>
        <taxon>Bacillota</taxon>
        <taxon>Clostridia</taxon>
        <taxon>Eubacteriales</taxon>
        <taxon>Eubacteriaceae</taxon>
        <taxon>Acetobacterium</taxon>
    </lineage>
</organism>
<dbReference type="EC" id="4.2.99.18" evidence="6"/>
<dbReference type="SUPFAM" id="SSF57716">
    <property type="entry name" value="Glucocorticoid receptor-like (DNA-binding domain)"/>
    <property type="match status" value="1"/>
</dbReference>
<dbReference type="SUPFAM" id="SSF81624">
    <property type="entry name" value="N-terminal domain of MutM-like DNA repair proteins"/>
    <property type="match status" value="1"/>
</dbReference>
<evidence type="ECO:0000256" key="14">
    <source>
        <dbReference type="ARBA" id="ARBA00023204"/>
    </source>
</evidence>
<dbReference type="InterPro" id="IPR015886">
    <property type="entry name" value="H2TH_FPG"/>
</dbReference>
<dbReference type="Gene3D" id="3.20.190.10">
    <property type="entry name" value="MutM-like, N-terminal"/>
    <property type="match status" value="1"/>
</dbReference>
<proteinExistence type="inferred from homology"/>
<keyword evidence="14" id="KW-0234">DNA repair</keyword>
<evidence type="ECO:0000256" key="8">
    <source>
        <dbReference type="ARBA" id="ARBA00022723"/>
    </source>
</evidence>
<evidence type="ECO:0000256" key="1">
    <source>
        <dbReference type="ARBA" id="ARBA00001668"/>
    </source>
</evidence>
<dbReference type="EC" id="3.2.2.23" evidence="5"/>
<evidence type="ECO:0000256" key="20">
    <source>
        <dbReference type="PROSITE-ProRule" id="PRU00391"/>
    </source>
</evidence>
<dbReference type="GO" id="GO:0006284">
    <property type="term" value="P:base-excision repair"/>
    <property type="evidence" value="ECO:0007669"/>
    <property type="project" value="InterPro"/>
</dbReference>
<dbReference type="GO" id="GO:0140078">
    <property type="term" value="F:class I DNA-(apurinic or apyrimidinic site) endonuclease activity"/>
    <property type="evidence" value="ECO:0007669"/>
    <property type="project" value="UniProtKB-EC"/>
</dbReference>
<keyword evidence="11 23" id="KW-0378">Hydrolase</keyword>
<sequence>MPELPEVETVRQTLKNFIIGKTIKEIQVYYDPIVTGDSDHFANTLTGQTICDIDRIGKYLIFILDRDAFISHLRMEGKYNIVDASTPLNKHEHLSFIFRDGSELRYQDTRKFGRLELVNKDTYRQDLPLAKLGPEPWDADPETIYAKIHKSNLPIKTLLLDQTIMTGIGNIYANEICFTLKIDPRTPGKRLSKRRVAELITISREILEQAIAQGGTTIHSFDANGITGLFQLQLNVHTQKICPVCQGTITKEMVRGRGTYYCKTCQKKKG</sequence>
<dbReference type="GO" id="GO:0003690">
    <property type="term" value="F:double-stranded DNA binding"/>
    <property type="evidence" value="ECO:0007669"/>
    <property type="project" value="UniProtKB-ARBA"/>
</dbReference>
<dbReference type="NCBIfam" id="NF002211">
    <property type="entry name" value="PRK01103.1"/>
    <property type="match status" value="1"/>
</dbReference>
<evidence type="ECO:0000256" key="2">
    <source>
        <dbReference type="ARBA" id="ARBA00001947"/>
    </source>
</evidence>
<feature type="domain" description="FPG-type" evidence="21">
    <location>
        <begin position="235"/>
        <end position="267"/>
    </location>
</feature>
<keyword evidence="17 23" id="KW-0326">Glycosidase</keyword>
<dbReference type="InterPro" id="IPR020629">
    <property type="entry name" value="FPG_Glyclase"/>
</dbReference>
<dbReference type="RefSeq" id="WP_070369617.1">
    <property type="nucleotide sequence ID" value="NZ_CP097897.1"/>
</dbReference>
<dbReference type="Gene3D" id="1.10.8.50">
    <property type="match status" value="1"/>
</dbReference>
<evidence type="ECO:0000256" key="17">
    <source>
        <dbReference type="ARBA" id="ARBA00023295"/>
    </source>
</evidence>
<dbReference type="GO" id="GO:0003684">
    <property type="term" value="F:damaged DNA binding"/>
    <property type="evidence" value="ECO:0007669"/>
    <property type="project" value="InterPro"/>
</dbReference>
<dbReference type="Pfam" id="PF06827">
    <property type="entry name" value="zf-FPG_IleRS"/>
    <property type="match status" value="1"/>
</dbReference>
<evidence type="ECO:0000256" key="13">
    <source>
        <dbReference type="ARBA" id="ARBA00023125"/>
    </source>
</evidence>
<dbReference type="InterPro" id="IPR035937">
    <property type="entry name" value="FPG_N"/>
</dbReference>
<dbReference type="Pfam" id="PF06831">
    <property type="entry name" value="H2TH"/>
    <property type="match status" value="1"/>
</dbReference>
<evidence type="ECO:0000256" key="19">
    <source>
        <dbReference type="ARBA" id="ARBA00044632"/>
    </source>
</evidence>
<evidence type="ECO:0000256" key="16">
    <source>
        <dbReference type="ARBA" id="ARBA00023268"/>
    </source>
</evidence>
<reference evidence="23 24" key="1">
    <citation type="submission" date="2015-09" db="EMBL/GenBank/DDBJ databases">
        <title>Genome sequence of Acetobacterium wieringae DSM 1911.</title>
        <authorList>
            <person name="Poehlein A."/>
            <person name="Bengelsdorf F.R."/>
            <person name="Schiel-Bengelsdorf B."/>
            <person name="Duerre P."/>
            <person name="Daniel R."/>
        </authorList>
    </citation>
    <scope>NUCLEOTIDE SEQUENCE [LARGE SCALE GENOMIC DNA]</scope>
    <source>
        <strain evidence="23 24">DSM 1911</strain>
    </source>
</reference>
<dbReference type="Proteomes" id="UP000176244">
    <property type="component" value="Unassembled WGS sequence"/>
</dbReference>
<dbReference type="InterPro" id="IPR012319">
    <property type="entry name" value="FPG_cat"/>
</dbReference>
<evidence type="ECO:0000256" key="10">
    <source>
        <dbReference type="ARBA" id="ARBA00022771"/>
    </source>
</evidence>
<evidence type="ECO:0000313" key="24">
    <source>
        <dbReference type="Proteomes" id="UP000176244"/>
    </source>
</evidence>
<dbReference type="Pfam" id="PF01149">
    <property type="entry name" value="Fapy_DNA_glyco"/>
    <property type="match status" value="1"/>
</dbReference>
<evidence type="ECO:0000256" key="12">
    <source>
        <dbReference type="ARBA" id="ARBA00022833"/>
    </source>
</evidence>
<keyword evidence="13" id="KW-0238">DNA-binding</keyword>
<evidence type="ECO:0000256" key="5">
    <source>
        <dbReference type="ARBA" id="ARBA00012024"/>
    </source>
</evidence>
<dbReference type="InterPro" id="IPR000214">
    <property type="entry name" value="Znf_DNA_glyclase/AP_lyase"/>
</dbReference>
<keyword evidence="12" id="KW-0862">Zinc</keyword>
<evidence type="ECO:0000259" key="22">
    <source>
        <dbReference type="PROSITE" id="PS51068"/>
    </source>
</evidence>
<dbReference type="AlphaFoldDB" id="A0A1F2PNT7"/>
<comment type="catalytic activity">
    <reaction evidence="1">
        <text>Hydrolysis of DNA containing ring-opened 7-methylguanine residues, releasing 2,6-diamino-4-hydroxy-5-(N-methyl)formamidopyrimidine.</text>
        <dbReference type="EC" id="3.2.2.23"/>
    </reaction>
</comment>
<evidence type="ECO:0000256" key="4">
    <source>
        <dbReference type="ARBA" id="ARBA00011245"/>
    </source>
</evidence>
<evidence type="ECO:0000256" key="9">
    <source>
        <dbReference type="ARBA" id="ARBA00022763"/>
    </source>
</evidence>
<evidence type="ECO:0000256" key="3">
    <source>
        <dbReference type="ARBA" id="ARBA00009409"/>
    </source>
</evidence>
<evidence type="ECO:0000259" key="21">
    <source>
        <dbReference type="PROSITE" id="PS51066"/>
    </source>
</evidence>
<dbReference type="PROSITE" id="PS51066">
    <property type="entry name" value="ZF_FPG_2"/>
    <property type="match status" value="1"/>
</dbReference>
<dbReference type="PANTHER" id="PTHR22993:SF9">
    <property type="entry name" value="FORMAMIDOPYRIMIDINE-DNA GLYCOSYLASE"/>
    <property type="match status" value="1"/>
</dbReference>
<dbReference type="FunFam" id="1.10.8.50:FF:000003">
    <property type="entry name" value="Formamidopyrimidine-DNA glycosylase"/>
    <property type="match status" value="1"/>
</dbReference>
<keyword evidence="16" id="KW-0511">Multifunctional enzyme</keyword>
<protein>
    <recommendedName>
        <fullName evidence="7">Formamidopyrimidine-DNA glycosylase</fullName>
        <ecNumber evidence="5">3.2.2.23</ecNumber>
        <ecNumber evidence="6">4.2.99.18</ecNumber>
    </recommendedName>
    <alternativeName>
        <fullName evidence="18">DNA-(apurinic or apyrimidinic site) lyase MutM</fullName>
    </alternativeName>
</protein>
<dbReference type="CDD" id="cd08966">
    <property type="entry name" value="EcFpg-like_N"/>
    <property type="match status" value="1"/>
</dbReference>
<evidence type="ECO:0000256" key="15">
    <source>
        <dbReference type="ARBA" id="ARBA00023239"/>
    </source>
</evidence>
<dbReference type="NCBIfam" id="TIGR00577">
    <property type="entry name" value="fpg"/>
    <property type="match status" value="1"/>
</dbReference>
<keyword evidence="10 20" id="KW-0863">Zinc-finger</keyword>
<dbReference type="SMART" id="SM00898">
    <property type="entry name" value="Fapy_DNA_glyco"/>
    <property type="match status" value="1"/>
</dbReference>
<evidence type="ECO:0000256" key="7">
    <source>
        <dbReference type="ARBA" id="ARBA00016240"/>
    </source>
</evidence>
<evidence type="ECO:0000256" key="18">
    <source>
        <dbReference type="ARBA" id="ARBA00030638"/>
    </source>
</evidence>
<keyword evidence="8" id="KW-0479">Metal-binding</keyword>
<dbReference type="InterPro" id="IPR010979">
    <property type="entry name" value="Ribosomal_uS13-like_H2TH"/>
</dbReference>
<evidence type="ECO:0000256" key="11">
    <source>
        <dbReference type="ARBA" id="ARBA00022801"/>
    </source>
</evidence>
<evidence type="ECO:0000313" key="23">
    <source>
        <dbReference type="EMBL" id="OFV72336.1"/>
    </source>
</evidence>
<dbReference type="SUPFAM" id="SSF46946">
    <property type="entry name" value="S13-like H2TH domain"/>
    <property type="match status" value="1"/>
</dbReference>
<accession>A0A1F2PNT7</accession>
<dbReference type="STRING" id="52694.ACWI_02470"/>
<comment type="catalytic activity">
    <reaction evidence="19">
        <text>2'-deoxyribonucleotide-(2'-deoxyribose 5'-phosphate)-2'-deoxyribonucleotide-DNA = a 3'-end 2'-deoxyribonucleotide-(2,3-dehydro-2,3-deoxyribose 5'-phosphate)-DNA + a 5'-end 5'-phospho-2'-deoxyribonucleoside-DNA + H(+)</text>
        <dbReference type="Rhea" id="RHEA:66592"/>
        <dbReference type="Rhea" id="RHEA-COMP:13180"/>
        <dbReference type="Rhea" id="RHEA-COMP:16897"/>
        <dbReference type="Rhea" id="RHEA-COMP:17067"/>
        <dbReference type="ChEBI" id="CHEBI:15378"/>
        <dbReference type="ChEBI" id="CHEBI:136412"/>
        <dbReference type="ChEBI" id="CHEBI:157695"/>
        <dbReference type="ChEBI" id="CHEBI:167181"/>
        <dbReference type="EC" id="4.2.99.18"/>
    </reaction>
</comment>
<dbReference type="PROSITE" id="PS51068">
    <property type="entry name" value="FPG_CAT"/>
    <property type="match status" value="1"/>
</dbReference>
<name>A0A1F2PNT7_9FIRM</name>
<comment type="cofactor">
    <cofactor evidence="2">
        <name>Zn(2+)</name>
        <dbReference type="ChEBI" id="CHEBI:29105"/>
    </cofactor>
</comment>
<dbReference type="GO" id="GO:0034039">
    <property type="term" value="F:8-oxo-7,8-dihydroguanine DNA N-glycosylase activity"/>
    <property type="evidence" value="ECO:0007669"/>
    <property type="project" value="TreeGrafter"/>
</dbReference>
<dbReference type="OrthoDB" id="9800855at2"/>